<evidence type="ECO:0000256" key="1">
    <source>
        <dbReference type="ARBA" id="ARBA00009437"/>
    </source>
</evidence>
<keyword evidence="4" id="KW-0804">Transcription</keyword>
<reference evidence="6 7" key="1">
    <citation type="submission" date="2024-03" db="EMBL/GenBank/DDBJ databases">
        <title>High-quality draft genome sequence of Oceanobacter sp. wDCs-4.</title>
        <authorList>
            <person name="Dong C."/>
        </authorList>
    </citation>
    <scope>NUCLEOTIDE SEQUENCE [LARGE SCALE GENOMIC DNA]</scope>
    <source>
        <strain evidence="7">wDCs-4</strain>
    </source>
</reference>
<keyword evidence="2" id="KW-0805">Transcription regulation</keyword>
<accession>A0ABW8NJC4</accession>
<evidence type="ECO:0000313" key="7">
    <source>
        <dbReference type="Proteomes" id="UP001620597"/>
    </source>
</evidence>
<keyword evidence="7" id="KW-1185">Reference proteome</keyword>
<dbReference type="Gene3D" id="3.40.190.290">
    <property type="match status" value="1"/>
</dbReference>
<dbReference type="Pfam" id="PF00126">
    <property type="entry name" value="HTH_1"/>
    <property type="match status" value="1"/>
</dbReference>
<dbReference type="InterPro" id="IPR058163">
    <property type="entry name" value="LysR-type_TF_proteobact-type"/>
</dbReference>
<dbReference type="InterPro" id="IPR000847">
    <property type="entry name" value="LysR_HTH_N"/>
</dbReference>
<dbReference type="SUPFAM" id="SSF53850">
    <property type="entry name" value="Periplasmic binding protein-like II"/>
    <property type="match status" value="1"/>
</dbReference>
<dbReference type="RefSeq" id="WP_369855904.1">
    <property type="nucleotide sequence ID" value="NZ_JBBKTX010000011.1"/>
</dbReference>
<evidence type="ECO:0000256" key="2">
    <source>
        <dbReference type="ARBA" id="ARBA00023015"/>
    </source>
</evidence>
<dbReference type="PROSITE" id="PS50931">
    <property type="entry name" value="HTH_LYSR"/>
    <property type="match status" value="1"/>
</dbReference>
<comment type="caution">
    <text evidence="6">The sequence shown here is derived from an EMBL/GenBank/DDBJ whole genome shotgun (WGS) entry which is preliminary data.</text>
</comment>
<dbReference type="EMBL" id="JBBKTX010000011">
    <property type="protein sequence ID" value="MFK4752770.1"/>
    <property type="molecule type" value="Genomic_DNA"/>
</dbReference>
<dbReference type="PANTHER" id="PTHR30537:SF71">
    <property type="entry name" value="TRANSCRIPTIONAL REGULATORY PROTEIN"/>
    <property type="match status" value="1"/>
</dbReference>
<dbReference type="Pfam" id="PF03466">
    <property type="entry name" value="LysR_substrate"/>
    <property type="match status" value="1"/>
</dbReference>
<organism evidence="6 7">
    <name type="scientific">Oceanobacter antarcticus</name>
    <dbReference type="NCBI Taxonomy" id="3133425"/>
    <lineage>
        <taxon>Bacteria</taxon>
        <taxon>Pseudomonadati</taxon>
        <taxon>Pseudomonadota</taxon>
        <taxon>Gammaproteobacteria</taxon>
        <taxon>Oceanospirillales</taxon>
        <taxon>Oceanospirillaceae</taxon>
        <taxon>Oceanobacter</taxon>
    </lineage>
</organism>
<dbReference type="PANTHER" id="PTHR30537">
    <property type="entry name" value="HTH-TYPE TRANSCRIPTIONAL REGULATOR"/>
    <property type="match status" value="1"/>
</dbReference>
<feature type="domain" description="HTH lysR-type" evidence="5">
    <location>
        <begin position="12"/>
        <end position="64"/>
    </location>
</feature>
<evidence type="ECO:0000256" key="3">
    <source>
        <dbReference type="ARBA" id="ARBA00023125"/>
    </source>
</evidence>
<name>A0ABW8NJC4_9GAMM</name>
<comment type="similarity">
    <text evidence="1">Belongs to the LysR transcriptional regulatory family.</text>
</comment>
<sequence length="309" mass="34319">MARQEINRSAELEVFVRVVDAGNFSAAARALDMTPSAVSKLVARLEVRLGTRLLVRSSRQLRLTTEGCVFYERGVRILADLDDAECSAAASSVPKGRLRVNVNVPYGQHLLLPMVPAFYTRYPQVQLDIVLADEVMDLYEHRTDVAVRAGPMRDSGLIARHLGSTAKVIVGAPRYFEERGLVQTPGELAGHLLLDVNYRRADSGWRLQDGTSEETVIYPGNHLRVSNGEALRQLVLAGAGLARLSRFQVENDIRTGRLLPVLEPWNPGDQETFYAVYVGQGALMPQRIRVFLDFLAEHVRLPETPSGFE</sequence>
<proteinExistence type="inferred from homology"/>
<evidence type="ECO:0000256" key="4">
    <source>
        <dbReference type="ARBA" id="ARBA00023163"/>
    </source>
</evidence>
<dbReference type="Proteomes" id="UP001620597">
    <property type="component" value="Unassembled WGS sequence"/>
</dbReference>
<evidence type="ECO:0000313" key="6">
    <source>
        <dbReference type="EMBL" id="MFK4752770.1"/>
    </source>
</evidence>
<dbReference type="SUPFAM" id="SSF46785">
    <property type="entry name" value="Winged helix' DNA-binding domain"/>
    <property type="match status" value="1"/>
</dbReference>
<gene>
    <name evidence="6" type="ORF">WG929_10160</name>
</gene>
<keyword evidence="3" id="KW-0238">DNA-binding</keyword>
<dbReference type="InterPro" id="IPR036390">
    <property type="entry name" value="WH_DNA-bd_sf"/>
</dbReference>
<protein>
    <submittedName>
        <fullName evidence="6">LysR family transcriptional regulator</fullName>
    </submittedName>
</protein>
<dbReference type="Gene3D" id="1.10.10.10">
    <property type="entry name" value="Winged helix-like DNA-binding domain superfamily/Winged helix DNA-binding domain"/>
    <property type="match status" value="1"/>
</dbReference>
<dbReference type="InterPro" id="IPR005119">
    <property type="entry name" value="LysR_subst-bd"/>
</dbReference>
<dbReference type="InterPro" id="IPR036388">
    <property type="entry name" value="WH-like_DNA-bd_sf"/>
</dbReference>
<evidence type="ECO:0000259" key="5">
    <source>
        <dbReference type="PROSITE" id="PS50931"/>
    </source>
</evidence>